<evidence type="ECO:0000313" key="2">
    <source>
        <dbReference type="Proteomes" id="UP000017836"/>
    </source>
</evidence>
<dbReference type="AlphaFoldDB" id="U5D9B8"/>
<accession>U5D9B8</accession>
<evidence type="ECO:0000313" key="1">
    <source>
        <dbReference type="EMBL" id="ERN18012.1"/>
    </source>
</evidence>
<proteinExistence type="predicted"/>
<reference evidence="2" key="1">
    <citation type="journal article" date="2013" name="Science">
        <title>The Amborella genome and the evolution of flowering plants.</title>
        <authorList>
            <consortium name="Amborella Genome Project"/>
        </authorList>
    </citation>
    <scope>NUCLEOTIDE SEQUENCE [LARGE SCALE GENOMIC DNA]</scope>
</reference>
<organism evidence="1 2">
    <name type="scientific">Amborella trichopoda</name>
    <dbReference type="NCBI Taxonomy" id="13333"/>
    <lineage>
        <taxon>Eukaryota</taxon>
        <taxon>Viridiplantae</taxon>
        <taxon>Streptophyta</taxon>
        <taxon>Embryophyta</taxon>
        <taxon>Tracheophyta</taxon>
        <taxon>Spermatophyta</taxon>
        <taxon>Magnoliopsida</taxon>
        <taxon>Amborellales</taxon>
        <taxon>Amborellaceae</taxon>
        <taxon>Amborella</taxon>
    </lineage>
</organism>
<name>U5D9B8_AMBTC</name>
<sequence length="125" mass="13706">VPTYPTTVSHSLMLGRSPASVPFSPLHSHVDEGVIHLSDPQSSALESSLQNSLVGRFNPRRHDLRGIKKWSQNLWSEPQLICRSLSNGAILFSFPCLDSALRALQWANPTFKGVVLSLSLDGVET</sequence>
<dbReference type="EMBL" id="KI392290">
    <property type="protein sequence ID" value="ERN18012.1"/>
    <property type="molecule type" value="Genomic_DNA"/>
</dbReference>
<gene>
    <name evidence="1" type="ORF">AMTR_s00046p00166080</name>
</gene>
<dbReference type="HOGENOM" id="CLU_1998360_0_0_1"/>
<keyword evidence="2" id="KW-1185">Reference proteome</keyword>
<dbReference type="Proteomes" id="UP000017836">
    <property type="component" value="Unassembled WGS sequence"/>
</dbReference>
<dbReference type="Gramene" id="ERN18012">
    <property type="protein sequence ID" value="ERN18012"/>
    <property type="gene ID" value="AMTR_s00046p00166080"/>
</dbReference>
<feature type="non-terminal residue" evidence="1">
    <location>
        <position position="1"/>
    </location>
</feature>
<protein>
    <submittedName>
        <fullName evidence="1">Uncharacterized protein</fullName>
    </submittedName>
</protein>